<accession>A0A9D1D4A6</accession>
<dbReference type="AlphaFoldDB" id="A0A9D1D4A6"/>
<feature type="transmembrane region" description="Helical" evidence="1">
    <location>
        <begin position="80"/>
        <end position="102"/>
    </location>
</feature>
<reference evidence="2" key="2">
    <citation type="journal article" date="2021" name="PeerJ">
        <title>Extensive microbial diversity within the chicken gut microbiome revealed by metagenomics and culture.</title>
        <authorList>
            <person name="Gilroy R."/>
            <person name="Ravi A."/>
            <person name="Getino M."/>
            <person name="Pursley I."/>
            <person name="Horton D.L."/>
            <person name="Alikhan N.F."/>
            <person name="Baker D."/>
            <person name="Gharbi K."/>
            <person name="Hall N."/>
            <person name="Watson M."/>
            <person name="Adriaenssens E.M."/>
            <person name="Foster-Nyarko E."/>
            <person name="Jarju S."/>
            <person name="Secka A."/>
            <person name="Antonio M."/>
            <person name="Oren A."/>
            <person name="Chaudhuri R.R."/>
            <person name="La Ragione R."/>
            <person name="Hildebrand F."/>
            <person name="Pallen M.J."/>
        </authorList>
    </citation>
    <scope>NUCLEOTIDE SEQUENCE</scope>
    <source>
        <strain evidence="2">CHK180-2868</strain>
    </source>
</reference>
<evidence type="ECO:0000313" key="2">
    <source>
        <dbReference type="EMBL" id="HIR04532.1"/>
    </source>
</evidence>
<feature type="transmembrane region" description="Helical" evidence="1">
    <location>
        <begin position="187"/>
        <end position="207"/>
    </location>
</feature>
<organism evidence="2 3">
    <name type="scientific">Candidatus Copromonas faecavium</name>
    <name type="common">nom. illeg.</name>
    <dbReference type="NCBI Taxonomy" id="2840740"/>
    <lineage>
        <taxon>Bacteria</taxon>
        <taxon>Bacillati</taxon>
        <taxon>Bacillota</taxon>
        <taxon>Clostridia</taxon>
        <taxon>Lachnospirales</taxon>
        <taxon>Lachnospiraceae</taxon>
        <taxon>Candidatus Copromonas (nom. illeg.)</taxon>
    </lineage>
</organism>
<feature type="transmembrane region" description="Helical" evidence="1">
    <location>
        <begin position="144"/>
        <end position="167"/>
    </location>
</feature>
<protein>
    <submittedName>
        <fullName evidence="2">Uncharacterized protein</fullName>
    </submittedName>
</protein>
<proteinExistence type="predicted"/>
<sequence>MQNRVFAKCIGVSVIGGFLVNVRSLFFSSDAQIIQALLQNGYAKSLMDLGNNFQTAFLPGLAAGFAGLMMIQKLHLWQGCLLCLSIPFFDVLFQCVVMPFLTLSNLSTIRLSSIAFNYTVNQTHSFSVFFIALVFYGIYRKDKLVVLLCTLWNTGRYFLLYLLPPLFPQFNLDKLSMDQGELTKRTFLYGLSYTAVILLLFFAVYDLRKLSCSSKNKLSEPEAADGEADGQ</sequence>
<dbReference type="EMBL" id="DVGC01000003">
    <property type="protein sequence ID" value="HIR04532.1"/>
    <property type="molecule type" value="Genomic_DNA"/>
</dbReference>
<feature type="transmembrane region" description="Helical" evidence="1">
    <location>
        <begin position="122"/>
        <end position="139"/>
    </location>
</feature>
<evidence type="ECO:0000313" key="3">
    <source>
        <dbReference type="Proteomes" id="UP000824250"/>
    </source>
</evidence>
<name>A0A9D1D4A6_9FIRM</name>
<feature type="transmembrane region" description="Helical" evidence="1">
    <location>
        <begin position="52"/>
        <end position="71"/>
    </location>
</feature>
<evidence type="ECO:0000256" key="1">
    <source>
        <dbReference type="SAM" id="Phobius"/>
    </source>
</evidence>
<reference evidence="2" key="1">
    <citation type="submission" date="2020-10" db="EMBL/GenBank/DDBJ databases">
        <authorList>
            <person name="Gilroy R."/>
        </authorList>
    </citation>
    <scope>NUCLEOTIDE SEQUENCE</scope>
    <source>
        <strain evidence="2">CHK180-2868</strain>
    </source>
</reference>
<gene>
    <name evidence="2" type="ORF">IAB28_00965</name>
</gene>
<comment type="caution">
    <text evidence="2">The sequence shown here is derived from an EMBL/GenBank/DDBJ whole genome shotgun (WGS) entry which is preliminary data.</text>
</comment>
<dbReference type="Proteomes" id="UP000824250">
    <property type="component" value="Unassembled WGS sequence"/>
</dbReference>
<keyword evidence="1" id="KW-1133">Transmembrane helix</keyword>
<keyword evidence="1" id="KW-0812">Transmembrane</keyword>
<keyword evidence="1" id="KW-0472">Membrane</keyword>